<dbReference type="AlphaFoldDB" id="A0AAD5MFK3"/>
<organism evidence="2 3">
    <name type="scientific">Parelaphostrongylus tenuis</name>
    <name type="common">Meningeal worm</name>
    <dbReference type="NCBI Taxonomy" id="148309"/>
    <lineage>
        <taxon>Eukaryota</taxon>
        <taxon>Metazoa</taxon>
        <taxon>Ecdysozoa</taxon>
        <taxon>Nematoda</taxon>
        <taxon>Chromadorea</taxon>
        <taxon>Rhabditida</taxon>
        <taxon>Rhabditina</taxon>
        <taxon>Rhabditomorpha</taxon>
        <taxon>Strongyloidea</taxon>
        <taxon>Metastrongylidae</taxon>
        <taxon>Parelaphostrongylus</taxon>
    </lineage>
</organism>
<dbReference type="Gene3D" id="1.10.10.1450">
    <property type="match status" value="1"/>
</dbReference>
<gene>
    <name evidence="2" type="ORF">KIN20_015847</name>
</gene>
<dbReference type="Proteomes" id="UP001196413">
    <property type="component" value="Unassembled WGS sequence"/>
</dbReference>
<protein>
    <recommendedName>
        <fullName evidence="1">Mos1 transposase HTH domain-containing protein</fullName>
    </recommendedName>
</protein>
<dbReference type="Pfam" id="PF17906">
    <property type="entry name" value="HTH_48"/>
    <property type="match status" value="1"/>
</dbReference>
<evidence type="ECO:0000313" key="3">
    <source>
        <dbReference type="Proteomes" id="UP001196413"/>
    </source>
</evidence>
<keyword evidence="3" id="KW-1185">Reference proteome</keyword>
<evidence type="ECO:0000259" key="1">
    <source>
        <dbReference type="Pfam" id="PF17906"/>
    </source>
</evidence>
<dbReference type="EMBL" id="JAHQIW010003215">
    <property type="protein sequence ID" value="KAJ1357662.1"/>
    <property type="molecule type" value="Genomic_DNA"/>
</dbReference>
<sequence length="82" mass="9642">MELSSKEKRLLMLYEYKFGSNAADASRRINKAWGDRTVGESAVRERSREFKAQGIRSIQHFFEGRRFQSFDEAEEACQKLFD</sequence>
<feature type="domain" description="Mos1 transposase HTH" evidence="1">
    <location>
        <begin position="9"/>
        <end position="51"/>
    </location>
</feature>
<name>A0AAD5MFK3_PARTN</name>
<reference evidence="2" key="1">
    <citation type="submission" date="2021-06" db="EMBL/GenBank/DDBJ databases">
        <title>Parelaphostrongylus tenuis whole genome reference sequence.</title>
        <authorList>
            <person name="Garwood T.J."/>
            <person name="Larsen P.A."/>
            <person name="Fountain-Jones N.M."/>
            <person name="Garbe J.R."/>
            <person name="Macchietto M.G."/>
            <person name="Kania S.A."/>
            <person name="Gerhold R.W."/>
            <person name="Richards J.E."/>
            <person name="Wolf T.M."/>
        </authorList>
    </citation>
    <scope>NUCLEOTIDE SEQUENCE</scope>
    <source>
        <strain evidence="2">MNPRO001-30</strain>
        <tissue evidence="2">Meninges</tissue>
    </source>
</reference>
<comment type="caution">
    <text evidence="2">The sequence shown here is derived from an EMBL/GenBank/DDBJ whole genome shotgun (WGS) entry which is preliminary data.</text>
</comment>
<dbReference type="InterPro" id="IPR041426">
    <property type="entry name" value="Mos1_HTH"/>
</dbReference>
<accession>A0AAD5MFK3</accession>
<evidence type="ECO:0000313" key="2">
    <source>
        <dbReference type="EMBL" id="KAJ1357662.1"/>
    </source>
</evidence>
<proteinExistence type="predicted"/>